<sequence length="160" mass="17723">MEEGAQSRAVKWEGKAINHLRAASADKVWSLLEDFVSAQKWILNVETCYLVEGERNRVGCVRYCAGSLDPSVTAWAKEKLTAIDPGQRTLTYAIVDNNAGFGDYAATLKVLSDVEEGCAIEWSFVCDPVGAFSEDHFKSYFDLLAKTMAQRMEAELQATD</sequence>
<dbReference type="AlphaFoldDB" id="A0AAV7EJW4"/>
<reference evidence="1 2" key="1">
    <citation type="submission" date="2021-07" db="EMBL/GenBank/DDBJ databases">
        <title>The Aristolochia fimbriata genome: insights into angiosperm evolution, floral development and chemical biosynthesis.</title>
        <authorList>
            <person name="Jiao Y."/>
        </authorList>
    </citation>
    <scope>NUCLEOTIDE SEQUENCE [LARGE SCALE GENOMIC DNA]</scope>
    <source>
        <strain evidence="1">IBCAS-2021</strain>
        <tissue evidence="1">Leaf</tissue>
    </source>
</reference>
<evidence type="ECO:0008006" key="3">
    <source>
        <dbReference type="Google" id="ProtNLM"/>
    </source>
</evidence>
<dbReference type="EMBL" id="JAINDJ010000004">
    <property type="protein sequence ID" value="KAG9449137.1"/>
    <property type="molecule type" value="Genomic_DNA"/>
</dbReference>
<dbReference type="Proteomes" id="UP000825729">
    <property type="component" value="Unassembled WGS sequence"/>
</dbReference>
<proteinExistence type="predicted"/>
<dbReference type="Pfam" id="PF10604">
    <property type="entry name" value="Polyketide_cyc2"/>
    <property type="match status" value="1"/>
</dbReference>
<dbReference type="PANTHER" id="PTHR33789:SF11">
    <property type="entry name" value="OS05G0202300 PROTEIN"/>
    <property type="match status" value="1"/>
</dbReference>
<dbReference type="InterPro" id="IPR023393">
    <property type="entry name" value="START-like_dom_sf"/>
</dbReference>
<accession>A0AAV7EJW4</accession>
<organism evidence="1 2">
    <name type="scientific">Aristolochia fimbriata</name>
    <name type="common">White veined hardy Dutchman's pipe vine</name>
    <dbReference type="NCBI Taxonomy" id="158543"/>
    <lineage>
        <taxon>Eukaryota</taxon>
        <taxon>Viridiplantae</taxon>
        <taxon>Streptophyta</taxon>
        <taxon>Embryophyta</taxon>
        <taxon>Tracheophyta</taxon>
        <taxon>Spermatophyta</taxon>
        <taxon>Magnoliopsida</taxon>
        <taxon>Magnoliidae</taxon>
        <taxon>Piperales</taxon>
        <taxon>Aristolochiaceae</taxon>
        <taxon>Aristolochia</taxon>
    </lineage>
</organism>
<dbReference type="CDD" id="cd07821">
    <property type="entry name" value="PYR_PYL_RCAR_like"/>
    <property type="match status" value="1"/>
</dbReference>
<name>A0AAV7EJW4_ARIFI</name>
<dbReference type="PANTHER" id="PTHR33789">
    <property type="entry name" value="LACHRYMATORY-FACTOR SYNTHASE"/>
    <property type="match status" value="1"/>
</dbReference>
<evidence type="ECO:0000313" key="2">
    <source>
        <dbReference type="Proteomes" id="UP000825729"/>
    </source>
</evidence>
<evidence type="ECO:0000313" key="1">
    <source>
        <dbReference type="EMBL" id="KAG9449137.1"/>
    </source>
</evidence>
<dbReference type="Gene3D" id="3.30.530.20">
    <property type="match status" value="1"/>
</dbReference>
<gene>
    <name evidence="1" type="ORF">H6P81_009102</name>
</gene>
<keyword evidence="2" id="KW-1185">Reference proteome</keyword>
<dbReference type="InterPro" id="IPR053249">
    <property type="entry name" value="LFS"/>
</dbReference>
<comment type="caution">
    <text evidence="1">The sequence shown here is derived from an EMBL/GenBank/DDBJ whole genome shotgun (WGS) entry which is preliminary data.</text>
</comment>
<protein>
    <recommendedName>
        <fullName evidence="3">Lachrymatory factor synthase</fullName>
    </recommendedName>
</protein>
<dbReference type="InterPro" id="IPR019587">
    <property type="entry name" value="Polyketide_cyclase/dehydratase"/>
</dbReference>
<dbReference type="SUPFAM" id="SSF55961">
    <property type="entry name" value="Bet v1-like"/>
    <property type="match status" value="1"/>
</dbReference>